<dbReference type="GO" id="GO:0010255">
    <property type="term" value="P:glucose mediated signaling pathway"/>
    <property type="evidence" value="ECO:0007669"/>
    <property type="project" value="UniProtKB-ARBA"/>
</dbReference>
<evidence type="ECO:0000256" key="19">
    <source>
        <dbReference type="ARBA" id="ARBA00044318"/>
    </source>
</evidence>
<evidence type="ECO:0000256" key="29">
    <source>
        <dbReference type="SAM" id="MobiDB-lite"/>
    </source>
</evidence>
<evidence type="ECO:0000256" key="4">
    <source>
        <dbReference type="ARBA" id="ARBA00009799"/>
    </source>
</evidence>
<dbReference type="PRINTS" id="PR00318">
    <property type="entry name" value="GPROTEINA"/>
</dbReference>
<keyword evidence="15" id="KW-0807">Transducer</keyword>
<evidence type="ECO:0000256" key="16">
    <source>
        <dbReference type="ARBA" id="ARBA00044031"/>
    </source>
</evidence>
<dbReference type="PROSITE" id="PS00867">
    <property type="entry name" value="CPSASE_2"/>
    <property type="match status" value="2"/>
</dbReference>
<dbReference type="SMART" id="SM01214">
    <property type="entry name" value="Fmp27_GFWDK"/>
    <property type="match status" value="1"/>
</dbReference>
<evidence type="ECO:0000256" key="12">
    <source>
        <dbReference type="ARBA" id="ARBA00023128"/>
    </source>
</evidence>
<evidence type="ECO:0000256" key="5">
    <source>
        <dbReference type="ARBA" id="ARBA00012738"/>
    </source>
</evidence>
<feature type="binding site" evidence="26">
    <location>
        <begin position="1373"/>
        <end position="1374"/>
    </location>
    <ligand>
        <name>GTP</name>
        <dbReference type="ChEBI" id="CHEBI:37565"/>
    </ligand>
</feature>
<evidence type="ECO:0000313" key="32">
    <source>
        <dbReference type="EMBL" id="OUT22201.1"/>
    </source>
</evidence>
<comment type="pathway">
    <text evidence="3">Amino-acid biosynthesis; L-arginine biosynthesis; carbamoyl phosphate from bicarbonate: step 1/1.</text>
</comment>
<dbReference type="InterPro" id="IPR036897">
    <property type="entry name" value="CarbamoylP_synth_lsu_oligo_sf"/>
</dbReference>
<feature type="binding site" evidence="26">
    <location>
        <begin position="1423"/>
        <end position="1427"/>
    </location>
    <ligand>
        <name>GTP</name>
        <dbReference type="ChEBI" id="CHEBI:37565"/>
    </ligand>
</feature>
<dbReference type="InterPro" id="IPR045167">
    <property type="entry name" value="Hobbit"/>
</dbReference>
<dbReference type="Gene3D" id="3.40.50.300">
    <property type="entry name" value="P-loop containing nucleotide triphosphate hydrolases"/>
    <property type="match status" value="1"/>
</dbReference>
<feature type="binding site" evidence="26">
    <location>
        <begin position="1259"/>
        <end position="1264"/>
    </location>
    <ligand>
        <name>GTP</name>
        <dbReference type="ChEBI" id="CHEBI:37565"/>
    </ligand>
</feature>
<keyword evidence="10 28" id="KW-0067">ATP-binding</keyword>
<keyword evidence="12" id="KW-0496">Mitochondrion</keyword>
<dbReference type="InterPro" id="IPR013815">
    <property type="entry name" value="ATP_grasp_subdomain_1"/>
</dbReference>
<comment type="catalytic activity">
    <reaction evidence="21">
        <text>hydrogencarbonate + NH4(+) + 2 ATP = carbamoyl phosphate + 2 ADP + phosphate + 2 H(+)</text>
        <dbReference type="Rhea" id="RHEA:18029"/>
        <dbReference type="ChEBI" id="CHEBI:15378"/>
        <dbReference type="ChEBI" id="CHEBI:17544"/>
        <dbReference type="ChEBI" id="CHEBI:28938"/>
        <dbReference type="ChEBI" id="CHEBI:30616"/>
        <dbReference type="ChEBI" id="CHEBI:43474"/>
        <dbReference type="ChEBI" id="CHEBI:58228"/>
        <dbReference type="ChEBI" id="CHEBI:456216"/>
        <dbReference type="EC" id="6.3.4.16"/>
    </reaction>
</comment>
<evidence type="ECO:0000256" key="25">
    <source>
        <dbReference type="ARBA" id="ARBA00074189"/>
    </source>
</evidence>
<keyword evidence="14" id="KW-0464">Manganese</keyword>
<dbReference type="Pfam" id="PF02787">
    <property type="entry name" value="CPSase_L_D3"/>
    <property type="match status" value="1"/>
</dbReference>
<feature type="domain" description="ATP-grasp" evidence="30">
    <location>
        <begin position="722"/>
        <end position="919"/>
    </location>
</feature>
<feature type="region of interest" description="Disordered" evidence="29">
    <location>
        <begin position="1136"/>
        <end position="1242"/>
    </location>
</feature>
<dbReference type="FunFam" id="3.30.1490.20:FF:000001">
    <property type="entry name" value="Carbamoyl-phosphate synthase large chain"/>
    <property type="match status" value="1"/>
</dbReference>
<dbReference type="GO" id="GO:0006526">
    <property type="term" value="P:L-arginine biosynthetic process"/>
    <property type="evidence" value="ECO:0007669"/>
    <property type="project" value="UniProtKB-ARBA"/>
</dbReference>
<dbReference type="InterPro" id="IPR019449">
    <property type="entry name" value="FMP27_WPPW_RBG"/>
</dbReference>
<proteinExistence type="inferred from homology"/>
<keyword evidence="7 27" id="KW-0479">Metal-binding</keyword>
<comment type="subunit">
    <text evidence="16">Heterodimer composed of 2 chains; the small (or glutamine) chain promotes the hydrolysis of glutamine to ammonia, which is used by the large (or ammonia) chain to synthesize carbamoyl phosphate.</text>
</comment>
<dbReference type="VEuPathDB" id="FungiDB:C5L36_0E00640"/>
<organism evidence="32 33">
    <name type="scientific">Pichia kudriavzevii</name>
    <name type="common">Yeast</name>
    <name type="synonym">Issatchenkia orientalis</name>
    <dbReference type="NCBI Taxonomy" id="4909"/>
    <lineage>
        <taxon>Eukaryota</taxon>
        <taxon>Fungi</taxon>
        <taxon>Dikarya</taxon>
        <taxon>Ascomycota</taxon>
        <taxon>Saccharomycotina</taxon>
        <taxon>Pichiomycetes</taxon>
        <taxon>Pichiales</taxon>
        <taxon>Pichiaceae</taxon>
        <taxon>Pichia</taxon>
    </lineage>
</organism>
<evidence type="ECO:0000256" key="20">
    <source>
        <dbReference type="ARBA" id="ARBA00044334"/>
    </source>
</evidence>
<dbReference type="CDD" id="cd01423">
    <property type="entry name" value="MGS_CPS_I_III"/>
    <property type="match status" value="1"/>
</dbReference>
<dbReference type="SUPFAM" id="SSF52335">
    <property type="entry name" value="Methylglyoxal synthase-like"/>
    <property type="match status" value="1"/>
</dbReference>
<dbReference type="Gene3D" id="3.30.470.20">
    <property type="entry name" value="ATP-grasp fold, B domain"/>
    <property type="match status" value="2"/>
</dbReference>
<sequence>MAAVSRLLGFKTVKQFSKFPKLKKNGFKSFQLKLYSTSTYEGGNIMKQFKDENGLNLVDVSKVLVIGSGGLSIGQAGEFDYSGSQAIKALKEENKKSILINPNIATNQTSHALADEVYYLPVTPEYITYIIEREKPDGILLTFGGQTGLNVGVQLDKLGILKKYGVKVLGTPIKTLETSEDRDLFAQALKEINIPIAESIAVNTVDDALKAAEEVGYPIIVRSAYALGGLGSGFANNETELRNLASQSLSLSPQILVEKSLKGWKEVEYEVVRDRCDNCITVCNMENFDPLGIHTGDSIVVAPSQTLSDEEYHMLRSAAIKIIRHLGVVGECNVQYALQPDGLDYRVIEVNARLSRSSALASKATGYPLAYTAAKIGLGYTLPQLPNPVTKSTSANFEPSLDYMVTKIPRWDLAKFQHVNRDIGSAMKSVGEVMAIGRNFEESFQKAVRQVDPSFVGFQGAEFDNLDDALANPTDRRWLAVGQALLNEGYSVEKVHELSKIDKWFLYKLMNIVNMQKELESLGDLSALSEDVMSRAKKLGFSDKQIALAVKSDELSVRALRKSFGITPFVKRIDTLAAEFPASTNYLYTTYNATSHDVEFNDQGTMVLGSGVYRIGSSVEFDWCAVSTARALRKEGKKTVMVNYNPETVSTDFDEVDRLYFEELSFERTMDIYELENSEGVVVSVGGQLPQNIALKLQNAGAKILGTDPEDIDKAEDRHKFSSILDSIDVDQPKWKELTSIDAAEQFADEVGYPVLVRPSYVLSGAAMSVIRSKSELESKLLNAADVSAEHPVVISKFIEGAEEIDIDAVACEGEVMVHAVSEHVENAGIHSGDATLVLPPQHLEPAIMLRLKEIADKVAKAWKITGPFNMQIIKANNPETGIPDLKVIECNIRASRSFPFVSKVLGVNFIEVATRALLKDPTLKPIDLMNKHYDYVATKVPQFSFTRLAGADPFLGVEMSSTGEIACFGADLIEAYWTTIQATMNFHLPLPPSGILFGGDTNNDNLGTVAQRLEKLGYKYYTASSQVAEYLKKYTTAEIKTIEFPKNNKRELREVFQKYDIKAVFNLARTRADNLQDEDYVMRRNAIDFGIPLFNEPKTALLFAECLKEKLPGRISDLSQQEVIIPGEVRRWTGNMGICGSKDTESYSNRNTSAQNTGSTVRKSGPKSSSSEISHNKSNPTAPLKSNEKFESFPEPTAKQQLQTVAEGQETTVNTSSNPKQSNVMDSTDGSNNSKNDTVEGKNKLKYHAKVLLLGSGESGKSTILRQIKIIHQNGFTDDERKEYKPFVFQNIVESIQCITKALVQYNLKSQITNLTGAELEFLSTYELPYSATNDLSYSLDGRLVELTKKLVTDEKVEKLLSSNEYEFYLLDSASYFFENLDRIGAPDYIPTTMDILRTRTQTSGIFDTKFQMEDLEVHLYDVGGQRSERKKWIHCFDNVTAIIFCVSLSEYNQTLLESPTQNRLEESLNLFESVVNSMWFKKTAVILCLNKIDIFIDQLPNYPLENYFPDYVGGANVNKAVKYILWRFKQLNRANLNLVPYVTQATDTNNIKLAFAIVRETILHKNLLESGLKAKNHDGLIIIDVHRVEINLTKVHNKSKLSSRANSPPKMKKELDPDSMETIVIKLLNIMKRVRVFLPLTIVIHDISIINHDQFINIGVFSSSINCILHTNKFTNERCMKNALHFSLANVVDKNRKIIKDVKWSVSASSSIEKPFTSQFASLSSVLSSHAADIHVEELLELISKLFPMVKKPTNSDTQKDLAAELDKQKHTDITVLKILNKFKHVSLYLSLNDNSFSLNELSLNIKTLVFSLNTDNKQKKNKSCTKHDNPYLYKAIISLAGVKILYDLIPDSRFVLEFLNYYSIIDATTLLYCLKNLKNVDSIKEVASNEGFILRTFLTAPNLTLITSLQDILTMKEHFKRMKYEKAISKTDNQVEIKEPTCKVVTIIENLLRLSHRFRTKFQFLTTTVQVALSDDMSALFTIDDLLVDSSLSDSMVTLFDINPDYVSTKSIYSSLKNIQFIIVNCHLPSKVFVLDSLDASIYISVFDEYAAITSIKTSINHIEVLTESINNCKKLSKIATSWRNREPSKEINELIDAYKQKVYNLQKNEKDGLSEEDSPPYFIPKLIEVFDLSIKKITLVSCFNNPVKYWDGEDQSELNKFKRGFSVVFEKLSFISDNTLEVPDANFRMKDFSIFLIRDFDNEKLKKKYKRIFLLENMHIKYTHIYRKVLISLPLTDGCISVEVLWTFFYIITILKSIKGVKLRNDEKGITTKPLKKISKRHLQIHFSAPLIMLKVQFPSDVSIVIEIDSLKFVKASANNDKNVLFKVCRIYCENPHAVNFWTLLMIVSDARITLKPKDEVPDDGFPILIESSDIRIEIPYQYIFYRAFDNFKAFLKSSKKLKKNFKDLMYVDEDCKSFKVDVIRPSLAEHPFRMPKIRIKSKRILYCSHDDPFEEELTNVYMIGSVVYPASAAKLKAFSKYETKIKKKLRTKYEKVLEFDDDDEAIIPSALKHTTSSTYLRKSVSTGTLRATDNNEASKRRINSSGSFNSKLRNQVMPDDAQAWHDYRREYHTAVELPRHRMYRNLSKTWVSAVKNFRDTKKSGRNASSTTGEDPYVRKEFLRKYPVITEGSFQPLFSLTVTNPTLDLDVPEFGLDNYAEFMYRVAGGMPKDMKYGIFVPMNLKLSCKEFVVQIKDYPLPLVGLGGAQYDMNDAIIFKGDLVICEQAYTEQEIRYNFVPCVPQYNDIQMRDNLYAFHISRTMTNIKVVTDMNIHVNSLRSAAVSWAPSLQPGMSYAFDSFDLLSKPPLDISPKIGFWDKMPLLVPSKFTFHFKNGITLFIKSSQSPYDLLGKSAGFAFKWNDDAKLLINSTGKSEDFLIVQSNKFEIGVPVFDSNYIGNCVGAGNAAIDYKFAKIVLKLTSKPIIWKLGFIFERNKHGEMNATPGSVERTKRFIPHYKVTLRNPDTFSSNEDKEKWDSYHGWRSQYIYLSLSAYSRDDNKCKEIPFAPLGTTYNSLYLSYLTFYYFYFWWDSFKSSLGLPIKAGAMFKNDFLSDKKSPKFGSTVHGISYVIDLSPLYLTHVYQHSSTNNNSGKLAFTGLKGFVESFTMDLHQSRQEVIVENRENHSVTKEYKLRMKSGIVDLINADIRIITAVFNQVSASGILAKKMGIDSVMSDTDTSSTNSDNTDRAWYDHDDFVELEGQQIPNEEPKWKVYQFVSTPRFYYVRDLPSLEVDFPFDVVESETHNCQIEERDLIHAAPALVDTRIREVEDLINFNNYEISDLEGKNANKYVQKTLANAKRDQQELHHRLHILRCLRDSFSEGIFPQYDEFVNDQEESDDEIRYELLKAVSRVSSHVSTIKSKIPSTDARTSDYINRFSIYTPSIRWTRSVKSGFFRYLEMAKNGRMIAFSLSHDAVRLAEELRKAIRREVGDDPDFSFTQCHPEVELERSDILLDDFDKVLHDTSGLAEAEIEDSFLVKLILPQVAITSDGNKCLLITNNKVVLNSITVKGYQFNELSSELTLPLETRHGLLVTDLFAYVLERETALTNKYRLFTPKAVSWPPKLPIEMYYTPVSLDESVVVQNMSFALIYVKPNELHLSKDGKSNNAGCKELLRVATPSVDVVVNSEQLNFIRIVATNMFANDKTEIQKTKDAVKKFVRYSDFSNYDQLCTTLRELQLELHELFQCRLLLVEANRGTSEHKDTIMDIHVEIERNIINLNAIVDILQTTKTQKYNELHKYLQFSICAPIVKVLLMTDTQEPFIELNASDTCYMFTQSPTGESVNTFYINEFTLSNRHKEATFDTITRRLKNSNVPMFRLDWTLLPPVGGIAMVYEKIFSFGPLKIQFNMKFAGLLQEFFFPNSEILKNDYDIDNDYDEFLNDVESISSDSSAAASTASSNTKLNKEGKISRVLHKIWHKSSVKESSAQLSRTSSLGSTDSYSTSIARSSSVAENVSIMDERASKYSMVRNITINPIEMEVTFHGKGVMKLIKLTDFPVKMPTQEINNRIISNEEFFALVKHSMISYVLKNTHNLIKSSIKKSTHTSGNPRSPSSTLRRSEEKKRNGSKSVHNTSHLHKVDGNKHMFKDADLLGPTVNSGSFYVKNPSPFSEIMNSKQEFPKSGDAIDEAKVFRQLEDVTEEDEGTV</sequence>
<dbReference type="InterPro" id="IPR019441">
    <property type="entry name" value="FMP27/BLTP2/Hobbit_GFWDK_RBG"/>
</dbReference>
<dbReference type="Pfam" id="PF02786">
    <property type="entry name" value="CPSase_L_D2"/>
    <property type="match status" value="2"/>
</dbReference>
<dbReference type="GO" id="GO:0046872">
    <property type="term" value="F:metal ion binding"/>
    <property type="evidence" value="ECO:0007669"/>
    <property type="project" value="UniProtKB-KW"/>
</dbReference>
<accession>A0A1Z8JNR8</accession>
<feature type="region of interest" description="Disordered" evidence="29">
    <location>
        <begin position="4044"/>
        <end position="4088"/>
    </location>
</feature>
<comment type="similarity">
    <text evidence="4">Belongs to the CarB family.</text>
</comment>
<dbReference type="Gene3D" id="3.40.50.20">
    <property type="match status" value="2"/>
</dbReference>
<feature type="binding site" evidence="26">
    <location>
        <begin position="1492"/>
        <end position="1495"/>
    </location>
    <ligand>
        <name>GTP</name>
        <dbReference type="ChEBI" id="CHEBI:37565"/>
    </ligand>
</feature>
<dbReference type="SUPFAM" id="SSF47895">
    <property type="entry name" value="Transducin (alpha subunit), insertion domain"/>
    <property type="match status" value="1"/>
</dbReference>
<dbReference type="InterPro" id="IPR011025">
    <property type="entry name" value="GproteinA_insert"/>
</dbReference>
<dbReference type="FunFam" id="1.10.1030.10:FF:000001">
    <property type="entry name" value="Carbamoyl-phosphate synthase large chain"/>
    <property type="match status" value="1"/>
</dbReference>
<dbReference type="PROSITE" id="PS51855">
    <property type="entry name" value="MGS"/>
    <property type="match status" value="1"/>
</dbReference>
<dbReference type="Proteomes" id="UP000195871">
    <property type="component" value="Unassembled WGS sequence"/>
</dbReference>
<evidence type="ECO:0000256" key="1">
    <source>
        <dbReference type="ARBA" id="ARBA00001947"/>
    </source>
</evidence>
<dbReference type="GO" id="GO:0004088">
    <property type="term" value="F:carbamoyl-phosphate synthase (glutamine-hydrolyzing) activity"/>
    <property type="evidence" value="ECO:0007669"/>
    <property type="project" value="UniProtKB-EC"/>
</dbReference>
<dbReference type="SUPFAM" id="SSF48108">
    <property type="entry name" value="Carbamoyl phosphate synthetase, large subunit connection domain"/>
    <property type="match status" value="1"/>
</dbReference>
<dbReference type="PANTHER" id="PTHR11405:SF53">
    <property type="entry name" value="CARBAMOYL-PHOSPHATE SYNTHASE [AMMONIA], MITOCHONDRIAL"/>
    <property type="match status" value="1"/>
</dbReference>
<dbReference type="InterPro" id="IPR005480">
    <property type="entry name" value="CPSase_lsu_oligo"/>
</dbReference>
<evidence type="ECO:0000259" key="31">
    <source>
        <dbReference type="PROSITE" id="PS51855"/>
    </source>
</evidence>
<dbReference type="CDD" id="cd00066">
    <property type="entry name" value="G-alpha"/>
    <property type="match status" value="1"/>
</dbReference>
<dbReference type="EC" id="6.3.4.16" evidence="17"/>
<evidence type="ECO:0000256" key="15">
    <source>
        <dbReference type="ARBA" id="ARBA00023224"/>
    </source>
</evidence>
<dbReference type="GO" id="GO:0031683">
    <property type="term" value="F:G-protein beta/gamma-subunit complex binding"/>
    <property type="evidence" value="ECO:0007669"/>
    <property type="project" value="InterPro"/>
</dbReference>
<dbReference type="InterPro" id="IPR019415">
    <property type="entry name" value="FMP27_SW_RBG"/>
</dbReference>
<dbReference type="PROSITE" id="PS50975">
    <property type="entry name" value="ATP_GRASP"/>
    <property type="match status" value="2"/>
</dbReference>
<dbReference type="PANTHER" id="PTHR11405">
    <property type="entry name" value="CARBAMOYLTRANSFERASE FAMILY MEMBER"/>
    <property type="match status" value="1"/>
</dbReference>
<feature type="compositionally biased region" description="Polar residues" evidence="29">
    <location>
        <begin position="1199"/>
        <end position="1237"/>
    </location>
</feature>
<evidence type="ECO:0000256" key="3">
    <source>
        <dbReference type="ARBA" id="ARBA00005077"/>
    </source>
</evidence>
<comment type="catalytic activity">
    <reaction evidence="22">
        <text>hydrogencarbonate + L-glutamine + 2 ATP + H2O = carbamoyl phosphate + L-glutamate + 2 ADP + phosphate + 2 H(+)</text>
        <dbReference type="Rhea" id="RHEA:18633"/>
        <dbReference type="ChEBI" id="CHEBI:15377"/>
        <dbReference type="ChEBI" id="CHEBI:15378"/>
        <dbReference type="ChEBI" id="CHEBI:17544"/>
        <dbReference type="ChEBI" id="CHEBI:29985"/>
        <dbReference type="ChEBI" id="CHEBI:30616"/>
        <dbReference type="ChEBI" id="CHEBI:43474"/>
        <dbReference type="ChEBI" id="CHEBI:58228"/>
        <dbReference type="ChEBI" id="CHEBI:58359"/>
        <dbReference type="ChEBI" id="CHEBI:456216"/>
        <dbReference type="EC" id="6.3.5.5"/>
    </reaction>
</comment>
<dbReference type="SMART" id="SM01215">
    <property type="entry name" value="Fmp27_SW"/>
    <property type="match status" value="1"/>
</dbReference>
<gene>
    <name evidence="32" type="ORF">CAS74_003192</name>
</gene>
<dbReference type="Gene3D" id="3.40.50.1380">
    <property type="entry name" value="Methylglyoxal synthase-like domain"/>
    <property type="match status" value="1"/>
</dbReference>
<evidence type="ECO:0000256" key="9">
    <source>
        <dbReference type="ARBA" id="ARBA00022741"/>
    </source>
</evidence>
<dbReference type="SMART" id="SM00275">
    <property type="entry name" value="G_alpha"/>
    <property type="match status" value="1"/>
</dbReference>
<keyword evidence="9 26" id="KW-0547">Nucleotide-binding</keyword>
<name>A0A1Z8JNR8_PICKU</name>
<dbReference type="Gene3D" id="1.10.1030.10">
    <property type="entry name" value="Carbamoyl-phosphate synthetase, large subunit oligomerisation domain"/>
    <property type="match status" value="1"/>
</dbReference>
<evidence type="ECO:0000259" key="30">
    <source>
        <dbReference type="PROSITE" id="PS50975"/>
    </source>
</evidence>
<evidence type="ECO:0000256" key="10">
    <source>
        <dbReference type="ARBA" id="ARBA00022840"/>
    </source>
</evidence>
<dbReference type="InterPro" id="IPR006275">
    <property type="entry name" value="CPSase_lsu"/>
</dbReference>
<feature type="compositionally biased region" description="Low complexity" evidence="29">
    <location>
        <begin position="1160"/>
        <end position="1180"/>
    </location>
</feature>
<dbReference type="GO" id="GO:0005739">
    <property type="term" value="C:mitochondrion"/>
    <property type="evidence" value="ECO:0007669"/>
    <property type="project" value="UniProtKB-SubCell"/>
</dbReference>
<evidence type="ECO:0000256" key="28">
    <source>
        <dbReference type="PROSITE-ProRule" id="PRU00409"/>
    </source>
</evidence>
<dbReference type="GO" id="GO:0004087">
    <property type="term" value="F:carbamoyl-phosphate synthase (ammonia) activity"/>
    <property type="evidence" value="ECO:0007669"/>
    <property type="project" value="UniProtKB-EC"/>
</dbReference>
<keyword evidence="6" id="KW-0436">Ligase</keyword>
<dbReference type="FunFam" id="3.40.50.20:FF:000001">
    <property type="entry name" value="Carbamoyl-phosphate synthase large chain"/>
    <property type="match status" value="1"/>
</dbReference>
<evidence type="ECO:0000256" key="7">
    <source>
        <dbReference type="ARBA" id="ARBA00022723"/>
    </source>
</evidence>
<dbReference type="GO" id="GO:0003924">
    <property type="term" value="F:GTPase activity"/>
    <property type="evidence" value="ECO:0007669"/>
    <property type="project" value="InterPro"/>
</dbReference>
<evidence type="ECO:0000256" key="17">
    <source>
        <dbReference type="ARBA" id="ARBA00044063"/>
    </source>
</evidence>
<dbReference type="PRINTS" id="PR00098">
    <property type="entry name" value="CPSASE"/>
</dbReference>
<comment type="function">
    <text evidence="23">Large subunit of the arginine-specific carbamoyl phosphate synthase (CPSase). CPSase catalyzes the formation of carbamoyl phosphate from the ammonia moiety of glutamine, hydrogencarbonate, and phosphate donated by ATP, constituting the first step of 2 biosynthetic pathways, one leading to arginine and/or urea and the other to pyrimidine nucleotides. The large subunit (synthetase) binds the substrates ammonia (free or transferred from glutamine from the small subunit), hydrogencarbonate and ATP and carries out an ATP-coupled ligase reaction, activating hydrogencarbonate by forming carboxy phosphate which reacts with ammonia to form carbamoyl phosphate.</text>
</comment>
<dbReference type="SUPFAM" id="SSF52440">
    <property type="entry name" value="PreATP-grasp domain"/>
    <property type="match status" value="2"/>
</dbReference>
<feature type="binding site" evidence="26">
    <location>
        <begin position="1398"/>
        <end position="1404"/>
    </location>
    <ligand>
        <name>GTP</name>
        <dbReference type="ChEBI" id="CHEBI:37565"/>
    </ligand>
</feature>
<dbReference type="VEuPathDB" id="FungiDB:C5L36_0E00620"/>
<dbReference type="Pfam" id="PF25596">
    <property type="entry name" value="CPSase_L_D1"/>
    <property type="match status" value="2"/>
</dbReference>
<dbReference type="Gene3D" id="1.10.400.10">
    <property type="entry name" value="GI Alpha 1, domain 2-like"/>
    <property type="match status" value="1"/>
</dbReference>
<feature type="domain" description="MGS-like" evidence="31">
    <location>
        <begin position="987"/>
        <end position="1126"/>
    </location>
</feature>
<evidence type="ECO:0000256" key="18">
    <source>
        <dbReference type="ARBA" id="ARBA00044249"/>
    </source>
</evidence>
<dbReference type="InterPro" id="IPR005483">
    <property type="entry name" value="CPSase_dom"/>
</dbReference>
<dbReference type="GO" id="GO:0005525">
    <property type="term" value="F:GTP binding"/>
    <property type="evidence" value="ECO:0007669"/>
    <property type="project" value="UniProtKB-KW"/>
</dbReference>
<dbReference type="FunFam" id="3.30.470.20:FF:000001">
    <property type="entry name" value="Carbamoyl-phosphate synthase large chain"/>
    <property type="match status" value="1"/>
</dbReference>
<dbReference type="SUPFAM" id="SSF52540">
    <property type="entry name" value="P-loop containing nucleoside triphosphate hydrolases"/>
    <property type="match status" value="1"/>
</dbReference>
<keyword evidence="13 26" id="KW-0342">GTP-binding</keyword>
<feature type="binding site" evidence="27">
    <location>
        <position position="1404"/>
    </location>
    <ligand>
        <name>Mg(2+)</name>
        <dbReference type="ChEBI" id="CHEBI:18420"/>
    </ligand>
</feature>
<protein>
    <recommendedName>
        <fullName evidence="25">Carbamoyl phosphate synthase arginine-specific large chain</fullName>
        <ecNumber evidence="17">6.3.4.16</ecNumber>
        <ecNumber evidence="5">6.3.5.5</ecNumber>
    </recommendedName>
    <alternativeName>
        <fullName evidence="19">Ammonium-dependent carbamoyl phosphate synthetase</fullName>
    </alternativeName>
    <alternativeName>
        <fullName evidence="18">Arginine-specific carbamoyl phosphate synthetase, ammonia chain</fullName>
    </alternativeName>
    <alternativeName>
        <fullName evidence="24">Carbamoyl phosphate synthase arginine-specific large chain, mitochondrial</fullName>
    </alternativeName>
    <alternativeName>
        <fullName evidence="20">Glutamine-dependent carbamoyl phosphate synthetase</fullName>
    </alternativeName>
</protein>
<dbReference type="NCBIfam" id="NF003671">
    <property type="entry name" value="PRK05294.1"/>
    <property type="match status" value="1"/>
</dbReference>
<evidence type="ECO:0000256" key="2">
    <source>
        <dbReference type="ARBA" id="ARBA00004173"/>
    </source>
</evidence>
<dbReference type="InterPro" id="IPR027417">
    <property type="entry name" value="P-loop_NTPase"/>
</dbReference>
<dbReference type="EMBL" id="NHMM01000004">
    <property type="protein sequence ID" value="OUT22201.1"/>
    <property type="molecule type" value="Genomic_DNA"/>
</dbReference>
<dbReference type="InterPro" id="IPR011607">
    <property type="entry name" value="MGS-like_dom"/>
</dbReference>
<evidence type="ECO:0000256" key="13">
    <source>
        <dbReference type="ARBA" id="ARBA00023134"/>
    </source>
</evidence>
<feature type="binding site" evidence="27">
    <location>
        <position position="1263"/>
    </location>
    <ligand>
        <name>Mg(2+)</name>
        <dbReference type="ChEBI" id="CHEBI:18420"/>
    </ligand>
</feature>
<feature type="binding site" evidence="26">
    <location>
        <position position="1547"/>
    </location>
    <ligand>
        <name>GTP</name>
        <dbReference type="ChEBI" id="CHEBI:37565"/>
    </ligand>
</feature>
<evidence type="ECO:0000256" key="27">
    <source>
        <dbReference type="PIRSR" id="PIRSR601019-2"/>
    </source>
</evidence>
<dbReference type="PROSITE" id="PS00866">
    <property type="entry name" value="CPSASE_1"/>
    <property type="match status" value="2"/>
</dbReference>
<dbReference type="InterPro" id="IPR005479">
    <property type="entry name" value="CPAse_ATP-bd"/>
</dbReference>
<evidence type="ECO:0000256" key="6">
    <source>
        <dbReference type="ARBA" id="ARBA00022598"/>
    </source>
</evidence>
<comment type="caution">
    <text evidence="32">The sequence shown here is derived from an EMBL/GenBank/DDBJ whole genome shotgun (WGS) entry which is preliminary data.</text>
</comment>
<evidence type="ECO:0000256" key="26">
    <source>
        <dbReference type="PIRSR" id="PIRSR601019-1"/>
    </source>
</evidence>
<dbReference type="InterPro" id="IPR058047">
    <property type="entry name" value="CPSase_preATP-grasp"/>
</dbReference>
<dbReference type="VEuPathDB" id="FungiDB:C5L36_0D02420"/>
<evidence type="ECO:0000256" key="24">
    <source>
        <dbReference type="ARBA" id="ARBA00068891"/>
    </source>
</evidence>
<dbReference type="SMART" id="SM01096">
    <property type="entry name" value="CPSase_L_D3"/>
    <property type="match status" value="1"/>
</dbReference>
<evidence type="ECO:0000256" key="8">
    <source>
        <dbReference type="ARBA" id="ARBA00022737"/>
    </source>
</evidence>
<comment type="subcellular location">
    <subcellularLocation>
        <location evidence="2">Mitochondrion</location>
    </subcellularLocation>
</comment>
<keyword evidence="11 27" id="KW-0460">Magnesium</keyword>
<keyword evidence="8" id="KW-0677">Repeat</keyword>
<dbReference type="Pfam" id="PF00503">
    <property type="entry name" value="G-alpha"/>
    <property type="match status" value="1"/>
</dbReference>
<evidence type="ECO:0000256" key="22">
    <source>
        <dbReference type="ARBA" id="ARBA00048816"/>
    </source>
</evidence>
<feature type="compositionally biased region" description="Polar residues" evidence="29">
    <location>
        <begin position="4050"/>
        <end position="4062"/>
    </location>
</feature>
<evidence type="ECO:0000313" key="33">
    <source>
        <dbReference type="Proteomes" id="UP000195871"/>
    </source>
</evidence>
<dbReference type="InterPro" id="IPR036914">
    <property type="entry name" value="MGS-like_dom_sf"/>
</dbReference>
<dbReference type="EC" id="6.3.5.5" evidence="5"/>
<dbReference type="NCBIfam" id="NF009455">
    <property type="entry name" value="PRK12815.1"/>
    <property type="match status" value="1"/>
</dbReference>
<evidence type="ECO:0000256" key="21">
    <source>
        <dbReference type="ARBA" id="ARBA00047359"/>
    </source>
</evidence>
<dbReference type="FunFam" id="3.30.470.20:FF:000004">
    <property type="entry name" value="Carbamoyl-phosphate synthase (glutamine-hydrolyzing)"/>
    <property type="match status" value="1"/>
</dbReference>
<evidence type="ECO:0000256" key="23">
    <source>
        <dbReference type="ARBA" id="ARBA00058046"/>
    </source>
</evidence>
<dbReference type="SUPFAM" id="SSF56059">
    <property type="entry name" value="Glutathione synthetase ATP-binding domain-like"/>
    <property type="match status" value="2"/>
</dbReference>
<evidence type="ECO:0000256" key="14">
    <source>
        <dbReference type="ARBA" id="ARBA00023211"/>
    </source>
</evidence>
<dbReference type="InterPro" id="IPR016185">
    <property type="entry name" value="PreATP-grasp_dom_sf"/>
</dbReference>
<reference evidence="32 33" key="1">
    <citation type="submission" date="2017-05" db="EMBL/GenBank/DDBJ databases">
        <title>The Genome Sequence of Candida krusei Ckrusei653.</title>
        <authorList>
            <person name="Cuomo C."/>
            <person name="Forche A."/>
            <person name="Young S."/>
            <person name="Abouelleil A."/>
            <person name="Cao P."/>
            <person name="Chapman S."/>
            <person name="Cusick C."/>
            <person name="Shea T."/>
            <person name="Nusbaum C."/>
            <person name="Birren B."/>
        </authorList>
    </citation>
    <scope>NUCLEOTIDE SEQUENCE [LARGE SCALE GENOMIC DNA]</scope>
    <source>
        <strain evidence="32 33">Ckrusei653</strain>
    </source>
</reference>
<feature type="domain" description="ATP-grasp" evidence="30">
    <location>
        <begin position="186"/>
        <end position="378"/>
    </location>
</feature>
<dbReference type="Pfam" id="PF10344">
    <property type="entry name" value="Hobbit"/>
    <property type="match status" value="1"/>
</dbReference>
<dbReference type="InterPro" id="IPR001019">
    <property type="entry name" value="Gprotein_alpha_su"/>
</dbReference>
<dbReference type="NCBIfam" id="TIGR01369">
    <property type="entry name" value="CPSaseII_lrg"/>
    <property type="match status" value="1"/>
</dbReference>
<dbReference type="FunFam" id="3.40.50.20:FF:000002">
    <property type="entry name" value="Carbamoyl-phosphate synthase large chain"/>
    <property type="match status" value="1"/>
</dbReference>
<feature type="compositionally biased region" description="Polar residues" evidence="29">
    <location>
        <begin position="1147"/>
        <end position="1159"/>
    </location>
</feature>
<comment type="cofactor">
    <cofactor evidence="1">
        <name>Zn(2+)</name>
        <dbReference type="ChEBI" id="CHEBI:29105"/>
    </cofactor>
</comment>
<dbReference type="InterPro" id="IPR011761">
    <property type="entry name" value="ATP-grasp"/>
</dbReference>
<evidence type="ECO:0000256" key="11">
    <source>
        <dbReference type="ARBA" id="ARBA00022842"/>
    </source>
</evidence>
<dbReference type="Gene3D" id="3.30.1490.20">
    <property type="entry name" value="ATP-grasp fold, A domain"/>
    <property type="match status" value="1"/>
</dbReference>
<dbReference type="FunFam" id="3.40.50.1380:FF:000015">
    <property type="entry name" value="Carbamoyl-phosphate synthase arginine-specific large chain"/>
    <property type="match status" value="1"/>
</dbReference>
<dbReference type="GO" id="GO:0007189">
    <property type="term" value="P:adenylate cyclase-activating G protein-coupled receptor signaling pathway"/>
    <property type="evidence" value="ECO:0007669"/>
    <property type="project" value="UniProtKB-ARBA"/>
</dbReference>
<dbReference type="PROSITE" id="PS51882">
    <property type="entry name" value="G_ALPHA"/>
    <property type="match status" value="1"/>
</dbReference>
<dbReference type="SMART" id="SM01216">
    <property type="entry name" value="Fmp27_WPPW"/>
    <property type="match status" value="1"/>
</dbReference>
<dbReference type="GO" id="GO:0005524">
    <property type="term" value="F:ATP binding"/>
    <property type="evidence" value="ECO:0007669"/>
    <property type="project" value="UniProtKB-UniRule"/>
</dbReference>
<dbReference type="FunFam" id="3.40.50.300:FF:000181">
    <property type="entry name" value="Guanine nucleotide-binding protein subunit alpha"/>
    <property type="match status" value="1"/>
</dbReference>